<keyword evidence="4" id="KW-1185">Reference proteome</keyword>
<dbReference type="InterPro" id="IPR020845">
    <property type="entry name" value="AMP-binding_CS"/>
</dbReference>
<dbReference type="SUPFAM" id="SSF56801">
    <property type="entry name" value="Acetyl-CoA synthetase-like"/>
    <property type="match status" value="1"/>
</dbReference>
<dbReference type="GO" id="GO:0016874">
    <property type="term" value="F:ligase activity"/>
    <property type="evidence" value="ECO:0007669"/>
    <property type="project" value="UniProtKB-KW"/>
</dbReference>
<dbReference type="InterPro" id="IPR042099">
    <property type="entry name" value="ANL_N_sf"/>
</dbReference>
<dbReference type="EMBL" id="BAABFB010000024">
    <property type="protein sequence ID" value="GAA4474945.1"/>
    <property type="molecule type" value="Genomic_DNA"/>
</dbReference>
<keyword evidence="3" id="KW-0436">Ligase</keyword>
<sequence length="512" mass="55574">MSATVSHALRWWAKERSGQDALVVGDDSLTYRELEHWTSRIARRLGELGVEPGDRVGVVGLNSMQWAAAALGIVKYGAILVPLNNRFKRRELAGILEDMTPALVLGDEAFAEVIDGLSAGDGRTVTFAPLSSLDELREGEPDDFRRDRDPADPMIIMMTSGSTGRPKGVVYTNAGLLGMMFEWSLMEETIRPGVRIFLPTPFAFAPGTVWGLMRAITFGGTLVFQQRFDPAEAVRLLEKHAVHVSLGGPMVYEQMAKTAEFETAVFPHLRTAITGGARVDIELLEKWMAKGLPIRQLYGMSEVGGITTATSAPDAFDHPDTCGRGGIFSEFKVIRPDGTECDPGEQGEIVSRGPGVMAGYWNAPEQTAATLRDGWVHGSDAGVVTEDGRLKFVDRVKDIIISGGINISPAEIESVIAAIAGVEEVVVLGARDEKYGEVPAAVVRLADGATTVDEVLEVCRRELADFKIPRFVIARDTPLPRLAHGKLNKVEIRDEYCDLADRFEPVAAKAAS</sequence>
<reference evidence="4" key="1">
    <citation type="journal article" date="2019" name="Int. J. Syst. Evol. Microbiol.">
        <title>The Global Catalogue of Microorganisms (GCM) 10K type strain sequencing project: providing services to taxonomists for standard genome sequencing and annotation.</title>
        <authorList>
            <consortium name="The Broad Institute Genomics Platform"/>
            <consortium name="The Broad Institute Genome Sequencing Center for Infectious Disease"/>
            <person name="Wu L."/>
            <person name="Ma J."/>
        </authorList>
    </citation>
    <scope>NUCLEOTIDE SEQUENCE [LARGE SCALE GENOMIC DNA]</scope>
    <source>
        <strain evidence="4">JCM 32206</strain>
    </source>
</reference>
<feature type="domain" description="AMP-binding enzyme C-terminal" evidence="2">
    <location>
        <begin position="411"/>
        <end position="486"/>
    </location>
</feature>
<dbReference type="Gene3D" id="3.30.300.30">
    <property type="match status" value="1"/>
</dbReference>
<dbReference type="InterPro" id="IPR050237">
    <property type="entry name" value="ATP-dep_AMP-bd_enzyme"/>
</dbReference>
<dbReference type="InterPro" id="IPR045851">
    <property type="entry name" value="AMP-bd_C_sf"/>
</dbReference>
<accession>A0ABP8NYP5</accession>
<evidence type="ECO:0000259" key="1">
    <source>
        <dbReference type="Pfam" id="PF00501"/>
    </source>
</evidence>
<organism evidence="3 4">
    <name type="scientific">Rhodococcus olei</name>
    <dbReference type="NCBI Taxonomy" id="2161675"/>
    <lineage>
        <taxon>Bacteria</taxon>
        <taxon>Bacillati</taxon>
        <taxon>Actinomycetota</taxon>
        <taxon>Actinomycetes</taxon>
        <taxon>Mycobacteriales</taxon>
        <taxon>Nocardiaceae</taxon>
        <taxon>Rhodococcus</taxon>
    </lineage>
</organism>
<protein>
    <submittedName>
        <fullName evidence="3">Long-chain fatty acid--CoA ligase</fullName>
    </submittedName>
</protein>
<dbReference type="Gene3D" id="3.40.50.12780">
    <property type="entry name" value="N-terminal domain of ligase-like"/>
    <property type="match status" value="1"/>
</dbReference>
<dbReference type="InterPro" id="IPR025110">
    <property type="entry name" value="AMP-bd_C"/>
</dbReference>
<gene>
    <name evidence="3" type="ORF">GCM10023094_11460</name>
</gene>
<evidence type="ECO:0000313" key="3">
    <source>
        <dbReference type="EMBL" id="GAA4474945.1"/>
    </source>
</evidence>
<dbReference type="Pfam" id="PF13193">
    <property type="entry name" value="AMP-binding_C"/>
    <property type="match status" value="1"/>
</dbReference>
<dbReference type="Proteomes" id="UP001501183">
    <property type="component" value="Unassembled WGS sequence"/>
</dbReference>
<name>A0ABP8NYP5_9NOCA</name>
<proteinExistence type="predicted"/>
<dbReference type="Pfam" id="PF00501">
    <property type="entry name" value="AMP-binding"/>
    <property type="match status" value="1"/>
</dbReference>
<feature type="domain" description="AMP-dependent synthetase/ligase" evidence="1">
    <location>
        <begin position="10"/>
        <end position="361"/>
    </location>
</feature>
<dbReference type="PANTHER" id="PTHR43767:SF1">
    <property type="entry name" value="NONRIBOSOMAL PEPTIDE SYNTHASE PES1 (EUROFUNG)-RELATED"/>
    <property type="match status" value="1"/>
</dbReference>
<dbReference type="PANTHER" id="PTHR43767">
    <property type="entry name" value="LONG-CHAIN-FATTY-ACID--COA LIGASE"/>
    <property type="match status" value="1"/>
</dbReference>
<dbReference type="InterPro" id="IPR000873">
    <property type="entry name" value="AMP-dep_synth/lig_dom"/>
</dbReference>
<comment type="caution">
    <text evidence="3">The sequence shown here is derived from an EMBL/GenBank/DDBJ whole genome shotgun (WGS) entry which is preliminary data.</text>
</comment>
<dbReference type="PROSITE" id="PS00455">
    <property type="entry name" value="AMP_BINDING"/>
    <property type="match status" value="1"/>
</dbReference>
<evidence type="ECO:0000259" key="2">
    <source>
        <dbReference type="Pfam" id="PF13193"/>
    </source>
</evidence>
<dbReference type="RefSeq" id="WP_345342812.1">
    <property type="nucleotide sequence ID" value="NZ_BAABFB010000024.1"/>
</dbReference>
<evidence type="ECO:0000313" key="4">
    <source>
        <dbReference type="Proteomes" id="UP001501183"/>
    </source>
</evidence>